<comment type="caution">
    <text evidence="2">The sequence shown here is derived from an EMBL/GenBank/DDBJ whole genome shotgun (WGS) entry which is preliminary data.</text>
</comment>
<sequence>MAKGKQLIGIFLLILYIFFYVGANLQPHTHIVDGVTIVHSHFSKDTLPFANHKTTHTHKTSEINLIHDFNISLFFIVFIAISLRIIVQKPIKIVVEREILIPLKSYLYNPCLRAPPIS</sequence>
<dbReference type="EMBL" id="VSSQ01000051">
    <property type="protein sequence ID" value="MPL70180.1"/>
    <property type="molecule type" value="Genomic_DNA"/>
</dbReference>
<name>A0A644TTH2_9ZZZZ</name>
<organism evidence="2">
    <name type="scientific">bioreactor metagenome</name>
    <dbReference type="NCBI Taxonomy" id="1076179"/>
    <lineage>
        <taxon>unclassified sequences</taxon>
        <taxon>metagenomes</taxon>
        <taxon>ecological metagenomes</taxon>
    </lineage>
</organism>
<protein>
    <submittedName>
        <fullName evidence="2">Uncharacterized protein</fullName>
    </submittedName>
</protein>
<reference evidence="2" key="1">
    <citation type="submission" date="2019-08" db="EMBL/GenBank/DDBJ databases">
        <authorList>
            <person name="Kucharzyk K."/>
            <person name="Murdoch R.W."/>
            <person name="Higgins S."/>
            <person name="Loffler F."/>
        </authorList>
    </citation>
    <scope>NUCLEOTIDE SEQUENCE</scope>
</reference>
<feature type="transmembrane region" description="Helical" evidence="1">
    <location>
        <begin position="69"/>
        <end position="87"/>
    </location>
</feature>
<keyword evidence="1" id="KW-0812">Transmembrane</keyword>
<accession>A0A644TTH2</accession>
<dbReference type="AlphaFoldDB" id="A0A644TTH2"/>
<feature type="transmembrane region" description="Helical" evidence="1">
    <location>
        <begin position="7"/>
        <end position="23"/>
    </location>
</feature>
<gene>
    <name evidence="2" type="ORF">SDC9_15933</name>
</gene>
<keyword evidence="1" id="KW-0472">Membrane</keyword>
<evidence type="ECO:0000256" key="1">
    <source>
        <dbReference type="SAM" id="Phobius"/>
    </source>
</evidence>
<keyword evidence="1" id="KW-1133">Transmembrane helix</keyword>
<proteinExistence type="predicted"/>
<evidence type="ECO:0000313" key="2">
    <source>
        <dbReference type="EMBL" id="MPL70180.1"/>
    </source>
</evidence>